<dbReference type="InterPro" id="IPR013657">
    <property type="entry name" value="SCL35B1-4/HUT1"/>
</dbReference>
<dbReference type="GO" id="GO:0005464">
    <property type="term" value="F:UDP-xylose transmembrane transporter activity"/>
    <property type="evidence" value="ECO:0007669"/>
    <property type="project" value="TreeGrafter"/>
</dbReference>
<feature type="transmembrane region" description="Helical" evidence="8">
    <location>
        <begin position="401"/>
        <end position="420"/>
    </location>
</feature>
<evidence type="ECO:0000256" key="2">
    <source>
        <dbReference type="ARBA" id="ARBA00022448"/>
    </source>
</evidence>
<dbReference type="OMA" id="GPCWKEG"/>
<gene>
    <name evidence="9" type="primary">YEA4_0</name>
    <name evidence="9" type="ORF">A0H81_13550</name>
</gene>
<dbReference type="OrthoDB" id="999962at2759"/>
<keyword evidence="4 8" id="KW-0812">Transmembrane</keyword>
<evidence type="ECO:0000256" key="6">
    <source>
        <dbReference type="ARBA" id="ARBA00023136"/>
    </source>
</evidence>
<name>A0A1C7LRF0_GRIFR</name>
<dbReference type="STRING" id="5627.A0A1C7LRF0"/>
<accession>A0A1C7LRF0</accession>
<keyword evidence="10" id="KW-1185">Reference proteome</keyword>
<evidence type="ECO:0000256" key="1">
    <source>
        <dbReference type="ARBA" id="ARBA00004127"/>
    </source>
</evidence>
<dbReference type="PANTHER" id="PTHR10778">
    <property type="entry name" value="SOLUTE CARRIER FAMILY 35 MEMBER B"/>
    <property type="match status" value="1"/>
</dbReference>
<feature type="transmembrane region" description="Helical" evidence="8">
    <location>
        <begin position="335"/>
        <end position="355"/>
    </location>
</feature>
<feature type="compositionally biased region" description="Basic residues" evidence="7">
    <location>
        <begin position="56"/>
        <end position="65"/>
    </location>
</feature>
<comment type="subcellular location">
    <subcellularLocation>
        <location evidence="1">Endomembrane system</location>
        <topology evidence="1">Multi-pass membrane protein</topology>
    </subcellularLocation>
</comment>
<proteinExistence type="predicted"/>
<dbReference type="GO" id="GO:0005789">
    <property type="term" value="C:endoplasmic reticulum membrane"/>
    <property type="evidence" value="ECO:0007669"/>
    <property type="project" value="TreeGrafter"/>
</dbReference>
<evidence type="ECO:0000313" key="9">
    <source>
        <dbReference type="EMBL" id="OBZ66479.1"/>
    </source>
</evidence>
<evidence type="ECO:0000313" key="10">
    <source>
        <dbReference type="Proteomes" id="UP000092993"/>
    </source>
</evidence>
<feature type="non-terminal residue" evidence="9">
    <location>
        <position position="442"/>
    </location>
</feature>
<evidence type="ECO:0000256" key="5">
    <source>
        <dbReference type="ARBA" id="ARBA00022989"/>
    </source>
</evidence>
<keyword evidence="5 8" id="KW-1133">Transmembrane helix</keyword>
<keyword evidence="2" id="KW-0813">Transport</keyword>
<reference evidence="9 10" key="1">
    <citation type="submission" date="2016-03" db="EMBL/GenBank/DDBJ databases">
        <title>Whole genome sequencing of Grifola frondosa 9006-11.</title>
        <authorList>
            <person name="Min B."/>
            <person name="Park H."/>
            <person name="Kim J.-G."/>
            <person name="Cho H."/>
            <person name="Oh Y.-L."/>
            <person name="Kong W.-S."/>
            <person name="Choi I.-G."/>
        </authorList>
    </citation>
    <scope>NUCLEOTIDE SEQUENCE [LARGE SCALE GENOMIC DNA]</scope>
    <source>
        <strain evidence="9 10">9006-11</strain>
    </source>
</reference>
<dbReference type="InterPro" id="IPR037185">
    <property type="entry name" value="EmrE-like"/>
</dbReference>
<feature type="transmembrane region" description="Helical" evidence="8">
    <location>
        <begin position="133"/>
        <end position="154"/>
    </location>
</feature>
<dbReference type="GO" id="GO:0000139">
    <property type="term" value="C:Golgi membrane"/>
    <property type="evidence" value="ECO:0007669"/>
    <property type="project" value="TreeGrafter"/>
</dbReference>
<dbReference type="Pfam" id="PF08449">
    <property type="entry name" value="UAA"/>
    <property type="match status" value="1"/>
</dbReference>
<feature type="transmembrane region" description="Helical" evidence="8">
    <location>
        <begin position="266"/>
        <end position="284"/>
    </location>
</feature>
<feature type="region of interest" description="Disordered" evidence="7">
    <location>
        <begin position="56"/>
        <end position="79"/>
    </location>
</feature>
<evidence type="ECO:0000256" key="7">
    <source>
        <dbReference type="SAM" id="MobiDB-lite"/>
    </source>
</evidence>
<feature type="transmembrane region" description="Helical" evidence="8">
    <location>
        <begin position="175"/>
        <end position="193"/>
    </location>
</feature>
<protein>
    <submittedName>
        <fullName evidence="9">UDP-N-acetylglucosamine transporter YEA4</fullName>
    </submittedName>
</protein>
<dbReference type="Proteomes" id="UP000092993">
    <property type="component" value="Unassembled WGS sequence"/>
</dbReference>
<dbReference type="PANTHER" id="PTHR10778:SF4">
    <property type="entry name" value="NUCLEOTIDE SUGAR TRANSPORTER SLC35B4"/>
    <property type="match status" value="1"/>
</dbReference>
<dbReference type="EMBL" id="LUGG01000031">
    <property type="protein sequence ID" value="OBZ66479.1"/>
    <property type="molecule type" value="Genomic_DNA"/>
</dbReference>
<dbReference type="GO" id="GO:0005462">
    <property type="term" value="F:UDP-N-acetylglucosamine transmembrane transporter activity"/>
    <property type="evidence" value="ECO:0007669"/>
    <property type="project" value="TreeGrafter"/>
</dbReference>
<dbReference type="AlphaFoldDB" id="A0A1C7LRF0"/>
<sequence>YRSHEVGRSLSVDSSGADVANAINRLTDHVAQVAHGYFKNSYSIFAVCMTSTTRAGRRRGQRKRPVAATHVSDAAENESSVQHKRLNGSGVVNVRKAVVLSAIDYSLILSLVFGGCCANVWSYEHLLKMNAHIGTTLTFSQMLFITLQSLPSFLSFPKKSLLPRLKPRHVPLREWAAQVIVLTSGSLLNNWAFAFNVPLTVQIVFRSAGLAVSMLFGYVFLKKRYSLSQIAAVGLVSVGVVAATLSRPSASSAQSASQADPRRYSLGVLMLTASLFLTGVLGTLQEHTYSTYGPHWKEGVFYTHCLSLPIFLFFIPDVKRGIQSLSAPSSTPHASGIPSVLSFIVPYLVLAANLVTQLACVSGVNQLTSHVSSVSTNLVLTTRKALSLCFSVWWFGNGWNAQLGVGAGMVFLGSLLYTFVSSRSAATAQTPQARQGTRSKRK</sequence>
<feature type="transmembrane region" description="Helical" evidence="8">
    <location>
        <begin position="97"/>
        <end position="121"/>
    </location>
</feature>
<feature type="non-terminal residue" evidence="9">
    <location>
        <position position="1"/>
    </location>
</feature>
<keyword evidence="6 8" id="KW-0472">Membrane</keyword>
<evidence type="ECO:0000256" key="8">
    <source>
        <dbReference type="SAM" id="Phobius"/>
    </source>
</evidence>
<feature type="transmembrane region" description="Helical" evidence="8">
    <location>
        <begin position="199"/>
        <end position="220"/>
    </location>
</feature>
<feature type="transmembrane region" description="Helical" evidence="8">
    <location>
        <begin position="296"/>
        <end position="315"/>
    </location>
</feature>
<evidence type="ECO:0000256" key="4">
    <source>
        <dbReference type="ARBA" id="ARBA00022692"/>
    </source>
</evidence>
<dbReference type="SUPFAM" id="SSF103481">
    <property type="entry name" value="Multidrug resistance efflux transporter EmrE"/>
    <property type="match status" value="1"/>
</dbReference>
<comment type="caution">
    <text evidence="9">The sequence shown here is derived from an EMBL/GenBank/DDBJ whole genome shotgun (WGS) entry which is preliminary data.</text>
</comment>
<keyword evidence="3" id="KW-0762">Sugar transport</keyword>
<organism evidence="9 10">
    <name type="scientific">Grifola frondosa</name>
    <name type="common">Maitake</name>
    <name type="synonym">Polyporus frondosus</name>
    <dbReference type="NCBI Taxonomy" id="5627"/>
    <lineage>
        <taxon>Eukaryota</taxon>
        <taxon>Fungi</taxon>
        <taxon>Dikarya</taxon>
        <taxon>Basidiomycota</taxon>
        <taxon>Agaricomycotina</taxon>
        <taxon>Agaricomycetes</taxon>
        <taxon>Polyporales</taxon>
        <taxon>Grifolaceae</taxon>
        <taxon>Grifola</taxon>
    </lineage>
</organism>
<evidence type="ECO:0000256" key="3">
    <source>
        <dbReference type="ARBA" id="ARBA00022597"/>
    </source>
</evidence>